<comment type="caution">
    <text evidence="2">The sequence shown here is derived from an EMBL/GenBank/DDBJ whole genome shotgun (WGS) entry which is preliminary data.</text>
</comment>
<accession>A0A813DTV7</accession>
<dbReference type="PANTHER" id="PTHR40036:SF1">
    <property type="entry name" value="MACROCIN O-METHYLTRANSFERASE"/>
    <property type="match status" value="1"/>
</dbReference>
<dbReference type="Pfam" id="PF05711">
    <property type="entry name" value="TylF"/>
    <property type="match status" value="1"/>
</dbReference>
<sequence length="534" mass="58948">MGPAIVRHGRGCARGVVVVVVLLIPLVCNLFSQQAGGSSRPGHRASRVYAFASWRQLCRQRDPITISSHLSSGPHGSQHILRSSVQMSATPAEIDAIKVAPDEMQQAIKIARSLRASWKLKEAVEVLGIVISSFPDDMLSNANDAVGPGLKYAMMLRADWNLLMGNNNQCIEDLRNILVHWPSDRDARIQLAHALNDGKLDTEQALTVLGEVLDEGPQGAAGDIADISSYTWAAQDAGVFAASLGKHDMAQQYFEMFRKHLCEFKPKRYKYVQICMKSSEQMKRYSQGVFYEMVNAIIIGDAERAAAAAEFHKSMRLNEHPELVWFRQVFTSSWEFILSTSVGKAPEPSLFYGTLTMLKLAMDAASLDGGLILELGVWHGSSLRMTASDWPDQQVHGFDTFTGLPEAWGSPEKGGESVGAYSTFGATPSDLPQNVQLHAGLFSDTLPGFLETHPGPIRFMNVDCDLYSSTKDIFDQVSDRIVPGTVLVFDEYLMTPTWQDDEFKAFQEAVTKNGWTFEYVAISIMSGQAIIRIT</sequence>
<dbReference type="EMBL" id="CAJNNV010005870">
    <property type="protein sequence ID" value="CAE8592771.1"/>
    <property type="molecule type" value="Genomic_DNA"/>
</dbReference>
<evidence type="ECO:0000313" key="3">
    <source>
        <dbReference type="Proteomes" id="UP000654075"/>
    </source>
</evidence>
<gene>
    <name evidence="2" type="ORF">PGLA1383_LOCUS11396</name>
</gene>
<evidence type="ECO:0000256" key="1">
    <source>
        <dbReference type="SAM" id="Phobius"/>
    </source>
</evidence>
<feature type="transmembrane region" description="Helical" evidence="1">
    <location>
        <begin position="12"/>
        <end position="32"/>
    </location>
</feature>
<dbReference type="Gene3D" id="3.40.50.150">
    <property type="entry name" value="Vaccinia Virus protein VP39"/>
    <property type="match status" value="1"/>
</dbReference>
<name>A0A813DTV7_POLGL</name>
<dbReference type="InterPro" id="IPR029063">
    <property type="entry name" value="SAM-dependent_MTases_sf"/>
</dbReference>
<dbReference type="AlphaFoldDB" id="A0A813DTV7"/>
<keyword evidence="1" id="KW-0812">Transmembrane</keyword>
<dbReference type="PANTHER" id="PTHR40036">
    <property type="entry name" value="MACROCIN O-METHYLTRANSFERASE"/>
    <property type="match status" value="1"/>
</dbReference>
<dbReference type="Gene3D" id="1.25.40.10">
    <property type="entry name" value="Tetratricopeptide repeat domain"/>
    <property type="match status" value="1"/>
</dbReference>
<dbReference type="SUPFAM" id="SSF48452">
    <property type="entry name" value="TPR-like"/>
    <property type="match status" value="1"/>
</dbReference>
<organism evidence="2 3">
    <name type="scientific">Polarella glacialis</name>
    <name type="common">Dinoflagellate</name>
    <dbReference type="NCBI Taxonomy" id="89957"/>
    <lineage>
        <taxon>Eukaryota</taxon>
        <taxon>Sar</taxon>
        <taxon>Alveolata</taxon>
        <taxon>Dinophyceae</taxon>
        <taxon>Suessiales</taxon>
        <taxon>Suessiaceae</taxon>
        <taxon>Polarella</taxon>
    </lineage>
</organism>
<proteinExistence type="predicted"/>
<dbReference type="OrthoDB" id="426784at2759"/>
<dbReference type="SUPFAM" id="SSF53335">
    <property type="entry name" value="S-adenosyl-L-methionine-dependent methyltransferases"/>
    <property type="match status" value="1"/>
</dbReference>
<dbReference type="InterPro" id="IPR011990">
    <property type="entry name" value="TPR-like_helical_dom_sf"/>
</dbReference>
<dbReference type="Proteomes" id="UP000654075">
    <property type="component" value="Unassembled WGS sequence"/>
</dbReference>
<keyword evidence="1" id="KW-0472">Membrane</keyword>
<keyword evidence="3" id="KW-1185">Reference proteome</keyword>
<dbReference type="InterPro" id="IPR008884">
    <property type="entry name" value="TylF_MeTrfase"/>
</dbReference>
<reference evidence="2" key="1">
    <citation type="submission" date="2021-02" db="EMBL/GenBank/DDBJ databases">
        <authorList>
            <person name="Dougan E. K."/>
            <person name="Rhodes N."/>
            <person name="Thang M."/>
            <person name="Chan C."/>
        </authorList>
    </citation>
    <scope>NUCLEOTIDE SEQUENCE</scope>
</reference>
<evidence type="ECO:0000313" key="2">
    <source>
        <dbReference type="EMBL" id="CAE8592771.1"/>
    </source>
</evidence>
<keyword evidence="1" id="KW-1133">Transmembrane helix</keyword>
<protein>
    <submittedName>
        <fullName evidence="2">Uncharacterized protein</fullName>
    </submittedName>
</protein>